<proteinExistence type="predicted"/>
<dbReference type="EMBL" id="CP060636">
    <property type="protein sequence ID" value="QNM13268.1"/>
    <property type="molecule type" value="Genomic_DNA"/>
</dbReference>
<evidence type="ECO:0008006" key="3">
    <source>
        <dbReference type="Google" id="ProtNLM"/>
    </source>
</evidence>
<dbReference type="PROSITE" id="PS51257">
    <property type="entry name" value="PROKAR_LIPOPROTEIN"/>
    <property type="match status" value="1"/>
</dbReference>
<name>A0A7G9GR36_9FIRM</name>
<organism evidence="1 2">
    <name type="scientific">[Eubacterium] hominis</name>
    <dbReference type="NCBI Taxonomy" id="2764325"/>
    <lineage>
        <taxon>Bacteria</taxon>
        <taxon>Bacillati</taxon>
        <taxon>Bacillota</taxon>
        <taxon>Erysipelotrichia</taxon>
        <taxon>Erysipelotrichales</taxon>
        <taxon>Erysipelotrichaceae</taxon>
        <taxon>Amedibacillus</taxon>
    </lineage>
</organism>
<dbReference type="RefSeq" id="WP_117454337.1">
    <property type="nucleotide sequence ID" value="NZ_CP060636.1"/>
</dbReference>
<dbReference type="InterPro" id="IPR036699">
    <property type="entry name" value="YehR-like_sf"/>
</dbReference>
<evidence type="ECO:0000313" key="1">
    <source>
        <dbReference type="EMBL" id="QNM13268.1"/>
    </source>
</evidence>
<protein>
    <recommendedName>
        <fullName evidence="3">DUF1307 domain-containing protein</fullName>
    </recommendedName>
</protein>
<keyword evidence="2" id="KW-1185">Reference proteome</keyword>
<dbReference type="Gene3D" id="3.30.1830.10">
    <property type="entry name" value="YehR-like"/>
    <property type="match status" value="1"/>
</dbReference>
<gene>
    <name evidence="1" type="ORF">H9Q80_04770</name>
</gene>
<evidence type="ECO:0000313" key="2">
    <source>
        <dbReference type="Proteomes" id="UP000515856"/>
    </source>
</evidence>
<reference evidence="1 2" key="1">
    <citation type="submission" date="2020-08" db="EMBL/GenBank/DDBJ databases">
        <authorList>
            <person name="Liu C."/>
            <person name="Sun Q."/>
        </authorList>
    </citation>
    <scope>NUCLEOTIDE SEQUENCE [LARGE SCALE GENOMIC DNA]</scope>
    <source>
        <strain evidence="1 2">NSJ-61</strain>
    </source>
</reference>
<dbReference type="Proteomes" id="UP000515856">
    <property type="component" value="Chromosome"/>
</dbReference>
<sequence>MKKLFAIACAALLLAGCSSEPKKESKTCSMEVYGMKASIKLDATDNKITAMELVYDVPESVSQKDASQMTQEDLDKEGKAMLSRMGVDGKKGVSAEYKANGKDLKVVVKIDMATVEGSTLSTLGFGDSKDAPFDKTIELSEKQGMTCK</sequence>
<dbReference type="SUPFAM" id="SSF160704">
    <property type="entry name" value="YehR-like"/>
    <property type="match status" value="1"/>
</dbReference>
<dbReference type="KEGG" id="ehn:H9Q80_04770"/>
<accession>A0A7G9GR36</accession>
<dbReference type="AlphaFoldDB" id="A0A7G9GR36"/>